<dbReference type="PANTHER" id="PTHR43213">
    <property type="entry name" value="BIFUNCTIONAL DTTP/UTP PYROPHOSPHATASE/METHYLTRANSFERASE PROTEIN-RELATED"/>
    <property type="match status" value="1"/>
</dbReference>
<proteinExistence type="inferred from homology"/>
<dbReference type="HAMAP" id="MF_00528">
    <property type="entry name" value="Maf"/>
    <property type="match status" value="1"/>
</dbReference>
<dbReference type="PANTHER" id="PTHR43213:SF5">
    <property type="entry name" value="BIFUNCTIONAL DTTP_UTP PYROPHOSPHATASE_METHYLTRANSFERASE PROTEIN-RELATED"/>
    <property type="match status" value="1"/>
</dbReference>
<dbReference type="InterPro" id="IPR029001">
    <property type="entry name" value="ITPase-like_fam"/>
</dbReference>
<evidence type="ECO:0000313" key="3">
    <source>
        <dbReference type="EMBL" id="VAV84507.1"/>
    </source>
</evidence>
<reference evidence="3" key="1">
    <citation type="submission" date="2018-06" db="EMBL/GenBank/DDBJ databases">
        <authorList>
            <person name="Zhirakovskaya E."/>
        </authorList>
    </citation>
    <scope>NUCLEOTIDE SEQUENCE</scope>
</reference>
<dbReference type="AlphaFoldDB" id="A0A3B0QYE2"/>
<dbReference type="PIRSF" id="PIRSF006305">
    <property type="entry name" value="Maf"/>
    <property type="match status" value="1"/>
</dbReference>
<dbReference type="EMBL" id="UOEA01000067">
    <property type="protein sequence ID" value="VAV84507.1"/>
    <property type="molecule type" value="Genomic_DNA"/>
</dbReference>
<dbReference type="CDD" id="cd00555">
    <property type="entry name" value="Maf"/>
    <property type="match status" value="1"/>
</dbReference>
<name>A0A3B0QYE2_9ZZZZ</name>
<evidence type="ECO:0000256" key="2">
    <source>
        <dbReference type="ARBA" id="ARBA00022801"/>
    </source>
</evidence>
<dbReference type="InterPro" id="IPR003697">
    <property type="entry name" value="Maf-like"/>
</dbReference>
<evidence type="ECO:0000256" key="1">
    <source>
        <dbReference type="ARBA" id="ARBA00001968"/>
    </source>
</evidence>
<accession>A0A3B0QYE2</accession>
<gene>
    <name evidence="3" type="ORF">MNBD_DELTA01-1135</name>
</gene>
<dbReference type="Gene3D" id="3.90.950.10">
    <property type="match status" value="1"/>
</dbReference>
<dbReference type="SUPFAM" id="SSF52972">
    <property type="entry name" value="ITPase-like"/>
    <property type="match status" value="1"/>
</dbReference>
<keyword evidence="2" id="KW-0378">Hydrolase</keyword>
<dbReference type="Pfam" id="PF02545">
    <property type="entry name" value="Maf"/>
    <property type="match status" value="1"/>
</dbReference>
<dbReference type="GO" id="GO:0047429">
    <property type="term" value="F:nucleoside triphosphate diphosphatase activity"/>
    <property type="evidence" value="ECO:0007669"/>
    <property type="project" value="InterPro"/>
</dbReference>
<organism evidence="3">
    <name type="scientific">hydrothermal vent metagenome</name>
    <dbReference type="NCBI Taxonomy" id="652676"/>
    <lineage>
        <taxon>unclassified sequences</taxon>
        <taxon>metagenomes</taxon>
        <taxon>ecological metagenomes</taxon>
    </lineage>
</organism>
<comment type="cofactor">
    <cofactor evidence="1">
        <name>a divalent metal cation</name>
        <dbReference type="ChEBI" id="CHEBI:60240"/>
    </cofactor>
</comment>
<dbReference type="NCBIfam" id="TIGR00172">
    <property type="entry name" value="maf"/>
    <property type="match status" value="1"/>
</dbReference>
<protein>
    <submittedName>
        <fullName evidence="3">Septum formation protein Maf</fullName>
    </submittedName>
</protein>
<sequence length="214" mass="23151">MTTKTFKIILGSASPRRRELLGEITKDFTVVTADIDESPLEGEAPLDYTLRLAHGKAIKVAEILAKTALKPDEKDKAGPFIIIGADTTVELDGTLYGKPTDREDAARMLGKLSNNTHSVVTAFAVLDTTTDKCLIRAVRSLVTMREINEEEIAEYVATGEPDDKAGAYAIQGGAAKFIESIQGSYSNIVGLPVEEVRDALKDIRQSPALPFTNN</sequence>